<feature type="transmembrane region" description="Helical" evidence="1">
    <location>
        <begin position="151"/>
        <end position="170"/>
    </location>
</feature>
<dbReference type="InterPro" id="IPR044878">
    <property type="entry name" value="UbiA_sf"/>
</dbReference>
<keyword evidence="1" id="KW-1133">Transmembrane helix</keyword>
<feature type="transmembrane region" description="Helical" evidence="1">
    <location>
        <begin position="23"/>
        <end position="43"/>
    </location>
</feature>
<protein>
    <recommendedName>
        <fullName evidence="4">Prenyltransferase</fullName>
    </recommendedName>
</protein>
<sequence>MSRTIIERARATLRFSVQRYPPLFYLLVISLWCVSLDGMFGVLDGARGLTFSPDLLHVALSIFGVGYFMRIVDELRDYEYDLVHNPNRGLAKGDVTFGDLYVALGLNAAVLLGANLAVSWVRAAILLGIMVHAMVLWWLEKHWAAYQRSMFLMIGIAIQLHVGHGLYVWVAHAERTGRPLNPQGLLAILAMVFLYLHWEVMRKTAWPGTKKPGEKLYSDEVGSAASAVIAFAMMGGASVLYLSLTKPWHSQATGWLFLLPLGMAVINLTLFFKNHSPRALSGKLAARSYFAFLFVMLLCSVL</sequence>
<evidence type="ECO:0000313" key="3">
    <source>
        <dbReference type="Proteomes" id="UP001342631"/>
    </source>
</evidence>
<feature type="transmembrane region" description="Helical" evidence="1">
    <location>
        <begin position="284"/>
        <end position="301"/>
    </location>
</feature>
<feature type="transmembrane region" description="Helical" evidence="1">
    <location>
        <begin position="182"/>
        <end position="200"/>
    </location>
</feature>
<evidence type="ECO:0000256" key="1">
    <source>
        <dbReference type="SAM" id="Phobius"/>
    </source>
</evidence>
<organism evidence="2 3">
    <name type="scientific">Corallococcus caeni</name>
    <dbReference type="NCBI Taxonomy" id="3082388"/>
    <lineage>
        <taxon>Bacteria</taxon>
        <taxon>Pseudomonadati</taxon>
        <taxon>Myxococcota</taxon>
        <taxon>Myxococcia</taxon>
        <taxon>Myxococcales</taxon>
        <taxon>Cystobacterineae</taxon>
        <taxon>Myxococcaceae</taxon>
        <taxon>Corallococcus</taxon>
    </lineage>
</organism>
<name>A0ABQ6R0R5_9BACT</name>
<dbReference type="EMBL" id="BTTX01000006">
    <property type="protein sequence ID" value="GMU09496.1"/>
    <property type="molecule type" value="Genomic_DNA"/>
</dbReference>
<evidence type="ECO:0000313" key="2">
    <source>
        <dbReference type="EMBL" id="GMU09496.1"/>
    </source>
</evidence>
<dbReference type="Proteomes" id="UP001342631">
    <property type="component" value="Unassembled WGS sequence"/>
</dbReference>
<proteinExistence type="predicted"/>
<comment type="caution">
    <text evidence="2">The sequence shown here is derived from an EMBL/GenBank/DDBJ whole genome shotgun (WGS) entry which is preliminary data.</text>
</comment>
<accession>A0ABQ6R0R5</accession>
<feature type="transmembrane region" description="Helical" evidence="1">
    <location>
        <begin position="221"/>
        <end position="242"/>
    </location>
</feature>
<feature type="transmembrane region" description="Helical" evidence="1">
    <location>
        <begin position="254"/>
        <end position="272"/>
    </location>
</feature>
<dbReference type="RefSeq" id="WP_338280504.1">
    <property type="nucleotide sequence ID" value="NZ_BTTX01000006.1"/>
</dbReference>
<reference evidence="2 3" key="1">
    <citation type="journal article" date="2024" name="Arch. Microbiol.">
        <title>Corallococcus caeni sp. nov., a novel myxobacterium isolated from activated sludge.</title>
        <authorList>
            <person name="Tomita S."/>
            <person name="Nakai R."/>
            <person name="Kuroda K."/>
            <person name="Kurashita H."/>
            <person name="Hatamoto M."/>
            <person name="Yamaguchi T."/>
            <person name="Narihiro T."/>
        </authorList>
    </citation>
    <scope>NUCLEOTIDE SEQUENCE [LARGE SCALE GENOMIC DNA]</scope>
    <source>
        <strain evidence="2 3">NO1</strain>
    </source>
</reference>
<keyword evidence="1" id="KW-0812">Transmembrane</keyword>
<gene>
    <name evidence="2" type="ORF">ASNO1_57500</name>
</gene>
<feature type="transmembrane region" description="Helical" evidence="1">
    <location>
        <begin position="120"/>
        <end position="139"/>
    </location>
</feature>
<keyword evidence="3" id="KW-1185">Reference proteome</keyword>
<keyword evidence="1" id="KW-0472">Membrane</keyword>
<dbReference type="Gene3D" id="1.10.357.140">
    <property type="entry name" value="UbiA prenyltransferase"/>
    <property type="match status" value="1"/>
</dbReference>
<evidence type="ECO:0008006" key="4">
    <source>
        <dbReference type="Google" id="ProtNLM"/>
    </source>
</evidence>